<name>A0ABV9WKT3_9ACTN</name>
<evidence type="ECO:0008006" key="3">
    <source>
        <dbReference type="Google" id="ProtNLM"/>
    </source>
</evidence>
<organism evidence="1 2">
    <name type="scientific">Dactylosporangium cerinum</name>
    <dbReference type="NCBI Taxonomy" id="1434730"/>
    <lineage>
        <taxon>Bacteria</taxon>
        <taxon>Bacillati</taxon>
        <taxon>Actinomycetota</taxon>
        <taxon>Actinomycetes</taxon>
        <taxon>Micromonosporales</taxon>
        <taxon>Micromonosporaceae</taxon>
        <taxon>Dactylosporangium</taxon>
    </lineage>
</organism>
<proteinExistence type="predicted"/>
<dbReference type="Proteomes" id="UP001595912">
    <property type="component" value="Unassembled WGS sequence"/>
</dbReference>
<gene>
    <name evidence="1" type="ORF">ACFPIJ_64235</name>
</gene>
<comment type="caution">
    <text evidence="1">The sequence shown here is derived from an EMBL/GenBank/DDBJ whole genome shotgun (WGS) entry which is preliminary data.</text>
</comment>
<sequence length="316" mass="34935">MSSYEFGVYEQVLPMGWIGERPEDHRLVRQVGAPIPAAWRDVVVDRKLQCGVRVTMERCGFIEYDVEDWAPGLSNKPTGYLRETSAAALPALVQRLRLVNAHLALLHCAVAMHHENESVPVRRVRKDDLYTFAGIEDSPDFAWFGSDGPRQESVTPAERERAAEWLTLEMAETSLDWLDAVVAAGALFDLDQLSLGLDALGTHDFNTALGAFWYICESRLRKLASAHGLRYLKKDGTERSPMISEVIKDLEAAGLIGPKQREGLDEVREGRNALLHAGTESGQSMTDKCLALATELLAGVAAGLRARTPRPLFIVL</sequence>
<keyword evidence="2" id="KW-1185">Reference proteome</keyword>
<dbReference type="RefSeq" id="WP_380129416.1">
    <property type="nucleotide sequence ID" value="NZ_JBHSIU010000135.1"/>
</dbReference>
<dbReference type="EMBL" id="JBHSIU010000135">
    <property type="protein sequence ID" value="MFC5008714.1"/>
    <property type="molecule type" value="Genomic_DNA"/>
</dbReference>
<evidence type="ECO:0000313" key="1">
    <source>
        <dbReference type="EMBL" id="MFC5008714.1"/>
    </source>
</evidence>
<reference evidence="2" key="1">
    <citation type="journal article" date="2019" name="Int. J. Syst. Evol. Microbiol.">
        <title>The Global Catalogue of Microorganisms (GCM) 10K type strain sequencing project: providing services to taxonomists for standard genome sequencing and annotation.</title>
        <authorList>
            <consortium name="The Broad Institute Genomics Platform"/>
            <consortium name="The Broad Institute Genome Sequencing Center for Infectious Disease"/>
            <person name="Wu L."/>
            <person name="Ma J."/>
        </authorList>
    </citation>
    <scope>NUCLEOTIDE SEQUENCE [LARGE SCALE GENOMIC DNA]</scope>
    <source>
        <strain evidence="2">CGMCC 4.7152</strain>
    </source>
</reference>
<accession>A0ABV9WKT3</accession>
<protein>
    <recommendedName>
        <fullName evidence="3">Apea-like HEPN domain-containing protein</fullName>
    </recommendedName>
</protein>
<evidence type="ECO:0000313" key="2">
    <source>
        <dbReference type="Proteomes" id="UP001595912"/>
    </source>
</evidence>